<evidence type="ECO:0000313" key="3">
    <source>
        <dbReference type="Proteomes" id="UP000179467"/>
    </source>
</evidence>
<dbReference type="Pfam" id="PF22522">
    <property type="entry name" value="DUF6998"/>
    <property type="match status" value="1"/>
</dbReference>
<gene>
    <name evidence="2" type="ORF">BHE75_00563</name>
</gene>
<protein>
    <recommendedName>
        <fullName evidence="1">DUF6998 domain-containing protein</fullName>
    </recommendedName>
</protein>
<name>A0A1S1H8P8_9SPHN</name>
<keyword evidence="3" id="KW-1185">Reference proteome</keyword>
<dbReference type="AlphaFoldDB" id="A0A1S1H8P8"/>
<dbReference type="EMBL" id="MIPT01000001">
    <property type="protein sequence ID" value="OHT18589.1"/>
    <property type="molecule type" value="Genomic_DNA"/>
</dbReference>
<proteinExistence type="predicted"/>
<evidence type="ECO:0000259" key="1">
    <source>
        <dbReference type="Pfam" id="PF22522"/>
    </source>
</evidence>
<dbReference type="OrthoDB" id="7221045at2"/>
<dbReference type="RefSeq" id="WP_070932238.1">
    <property type="nucleotide sequence ID" value="NZ_MIPT01000001.1"/>
</dbReference>
<feature type="domain" description="DUF6998" evidence="1">
    <location>
        <begin position="12"/>
        <end position="120"/>
    </location>
</feature>
<reference evidence="2 3" key="1">
    <citation type="submission" date="2016-09" db="EMBL/GenBank/DDBJ databases">
        <title>Metabolic pathway, cell adaptation mechanisms and a novel monoxygenase revealed through proteogenomic-transcription analysis of a Sphingomonas haloaromaticamans strain degrading the fungicide ortho-phenylphenol.</title>
        <authorList>
            <person name="Perruchon C."/>
            <person name="Papadopoulou E.S."/>
            <person name="Rousidou C."/>
            <person name="Vasileiadis S."/>
            <person name="Tanou G."/>
            <person name="Amoutzias G."/>
            <person name="Molassiotis A."/>
            <person name="Karpouzas D.G."/>
        </authorList>
    </citation>
    <scope>NUCLEOTIDE SEQUENCE [LARGE SCALE GENOMIC DNA]</scope>
    <source>
        <strain evidence="2 3">P3</strain>
    </source>
</reference>
<accession>A0A1S1H8P8</accession>
<dbReference type="InterPro" id="IPR054267">
    <property type="entry name" value="DUF6998"/>
</dbReference>
<evidence type="ECO:0000313" key="2">
    <source>
        <dbReference type="EMBL" id="OHT18589.1"/>
    </source>
</evidence>
<sequence>MTLSQVQIIRSLGEALAWFEKELAWGVEPAQLGHLTGRIGELYAAMITRGQMALATNQHGYDVVGADNERISVKTITTSTHVSVRKSTFHHVDRILILRINVNEGEVSVEEVLDCRADEFPALASEGAGEFVFRIRQTSRARHALDEMVVTAEAWQGPYRILQYENGTIIVERDGEAQPQAKPILREIATSLGISLLNANGNARNTRQLGSEVLINLSASH</sequence>
<organism evidence="2 3">
    <name type="scientific">Edaphosphingomonas haloaromaticamans</name>
    <dbReference type="NCBI Taxonomy" id="653954"/>
    <lineage>
        <taxon>Bacteria</taxon>
        <taxon>Pseudomonadati</taxon>
        <taxon>Pseudomonadota</taxon>
        <taxon>Alphaproteobacteria</taxon>
        <taxon>Sphingomonadales</taxon>
        <taxon>Rhizorhabdaceae</taxon>
        <taxon>Edaphosphingomonas</taxon>
    </lineage>
</organism>
<dbReference type="Proteomes" id="UP000179467">
    <property type="component" value="Unassembled WGS sequence"/>
</dbReference>
<comment type="caution">
    <text evidence="2">The sequence shown here is derived from an EMBL/GenBank/DDBJ whole genome shotgun (WGS) entry which is preliminary data.</text>
</comment>